<accession>A0A174F100</accession>
<proteinExistence type="predicted"/>
<name>A0A174F100_9FIRM</name>
<gene>
    <name evidence="1" type="ORF">ERS852407_02754</name>
</gene>
<organism evidence="1 2">
    <name type="scientific">Hungatella hathewayi</name>
    <dbReference type="NCBI Taxonomy" id="154046"/>
    <lineage>
        <taxon>Bacteria</taxon>
        <taxon>Bacillati</taxon>
        <taxon>Bacillota</taxon>
        <taxon>Clostridia</taxon>
        <taxon>Lachnospirales</taxon>
        <taxon>Lachnospiraceae</taxon>
        <taxon>Hungatella</taxon>
    </lineage>
</organism>
<dbReference type="EMBL" id="CYZE01000006">
    <property type="protein sequence ID" value="CUO41875.1"/>
    <property type="molecule type" value="Genomic_DNA"/>
</dbReference>
<evidence type="ECO:0000313" key="2">
    <source>
        <dbReference type="Proteomes" id="UP000095651"/>
    </source>
</evidence>
<sequence>MKQKYYITDSESGIMMDIIVSGDVLYPLQKKQNV</sequence>
<reference evidence="1 2" key="1">
    <citation type="submission" date="2015-09" db="EMBL/GenBank/DDBJ databases">
        <authorList>
            <consortium name="Pathogen Informatics"/>
        </authorList>
    </citation>
    <scope>NUCLEOTIDE SEQUENCE [LARGE SCALE GENOMIC DNA]</scope>
    <source>
        <strain evidence="1 2">2789STDY5608850</strain>
    </source>
</reference>
<protein>
    <submittedName>
        <fullName evidence="1">Uncharacterized protein</fullName>
    </submittedName>
</protein>
<dbReference type="Proteomes" id="UP000095651">
    <property type="component" value="Unassembled WGS sequence"/>
</dbReference>
<dbReference type="AlphaFoldDB" id="A0A174F100"/>
<evidence type="ECO:0000313" key="1">
    <source>
        <dbReference type="EMBL" id="CUO41875.1"/>
    </source>
</evidence>